<dbReference type="Proteomes" id="UP000887013">
    <property type="component" value="Unassembled WGS sequence"/>
</dbReference>
<accession>A0A8X6NJF0</accession>
<keyword evidence="2" id="KW-1185">Reference proteome</keyword>
<name>A0A8X6NJF0_NEPPI</name>
<dbReference type="EMBL" id="BMAW01058411">
    <property type="protein sequence ID" value="GFT16151.1"/>
    <property type="molecule type" value="Genomic_DNA"/>
</dbReference>
<dbReference type="AlphaFoldDB" id="A0A8X6NJF0"/>
<protein>
    <submittedName>
        <fullName evidence="1">RNase H domain-containing protein</fullName>
    </submittedName>
</protein>
<comment type="caution">
    <text evidence="1">The sequence shown here is derived from an EMBL/GenBank/DDBJ whole genome shotgun (WGS) entry which is preliminary data.</text>
</comment>
<proteinExistence type="predicted"/>
<evidence type="ECO:0000313" key="1">
    <source>
        <dbReference type="EMBL" id="GFT16151.1"/>
    </source>
</evidence>
<organism evidence="1 2">
    <name type="scientific">Nephila pilipes</name>
    <name type="common">Giant wood spider</name>
    <name type="synonym">Nephila maculata</name>
    <dbReference type="NCBI Taxonomy" id="299642"/>
    <lineage>
        <taxon>Eukaryota</taxon>
        <taxon>Metazoa</taxon>
        <taxon>Ecdysozoa</taxon>
        <taxon>Arthropoda</taxon>
        <taxon>Chelicerata</taxon>
        <taxon>Arachnida</taxon>
        <taxon>Araneae</taxon>
        <taxon>Araneomorphae</taxon>
        <taxon>Entelegynae</taxon>
        <taxon>Araneoidea</taxon>
        <taxon>Nephilidae</taxon>
        <taxon>Nephila</taxon>
    </lineage>
</organism>
<reference evidence="1" key="1">
    <citation type="submission" date="2020-08" db="EMBL/GenBank/DDBJ databases">
        <title>Multicomponent nature underlies the extraordinary mechanical properties of spider dragline silk.</title>
        <authorList>
            <person name="Kono N."/>
            <person name="Nakamura H."/>
            <person name="Mori M."/>
            <person name="Yoshida Y."/>
            <person name="Ohtoshi R."/>
            <person name="Malay A.D."/>
            <person name="Moran D.A.P."/>
            <person name="Tomita M."/>
            <person name="Numata K."/>
            <person name="Arakawa K."/>
        </authorList>
    </citation>
    <scope>NUCLEOTIDE SEQUENCE</scope>
</reference>
<dbReference type="OrthoDB" id="10366786at2759"/>
<gene>
    <name evidence="1" type="primary">AVEN_12743_1</name>
    <name evidence="1" type="ORF">NPIL_220721</name>
</gene>
<evidence type="ECO:0000313" key="2">
    <source>
        <dbReference type="Proteomes" id="UP000887013"/>
    </source>
</evidence>
<sequence length="95" mass="10292">MCPGIDPGWVMIPGRWWLIGMWGTAGGGGWWCGGGLGEGWCVGFHPASSRAEEPPCSHAREPRPLMAQVDLARPRGLRVCKTQEAIVSPFTYLLA</sequence>